<dbReference type="AlphaFoldDB" id="A0A816IQU9"/>
<sequence>MGHILFYRPYKSHLDKPNLLALIRSSEGALADDPIKVVDGIKLQCKLAIDGKKGKPLGQDVAAGPGPMGGGYGVPGAGSGPYRMPPRSMFAWSLRFDCSFAPCIACGVDVLCLKFNLSFQVKLLFVNANDQIELGMDV</sequence>
<dbReference type="Proteomes" id="UP001295469">
    <property type="component" value="Chromosome C03"/>
</dbReference>
<protein>
    <submittedName>
        <fullName evidence="1">(rape) hypothetical protein</fullName>
    </submittedName>
</protein>
<gene>
    <name evidence="1" type="ORF">DARMORV10_C03P91290.1</name>
</gene>
<reference evidence="1" key="1">
    <citation type="submission" date="2021-01" db="EMBL/GenBank/DDBJ databases">
        <authorList>
            <consortium name="Genoscope - CEA"/>
            <person name="William W."/>
        </authorList>
    </citation>
    <scope>NUCLEOTIDE SEQUENCE</scope>
</reference>
<evidence type="ECO:0000313" key="1">
    <source>
        <dbReference type="EMBL" id="CAF1712555.1"/>
    </source>
</evidence>
<accession>A0A816IQU9</accession>
<dbReference type="EMBL" id="HG994367">
    <property type="protein sequence ID" value="CAF1712555.1"/>
    <property type="molecule type" value="Genomic_DNA"/>
</dbReference>
<proteinExistence type="predicted"/>
<name>A0A816IQU9_BRANA</name>
<organism evidence="1">
    <name type="scientific">Brassica napus</name>
    <name type="common">Rape</name>
    <dbReference type="NCBI Taxonomy" id="3708"/>
    <lineage>
        <taxon>Eukaryota</taxon>
        <taxon>Viridiplantae</taxon>
        <taxon>Streptophyta</taxon>
        <taxon>Embryophyta</taxon>
        <taxon>Tracheophyta</taxon>
        <taxon>Spermatophyta</taxon>
        <taxon>Magnoliopsida</taxon>
        <taxon>eudicotyledons</taxon>
        <taxon>Gunneridae</taxon>
        <taxon>Pentapetalae</taxon>
        <taxon>rosids</taxon>
        <taxon>malvids</taxon>
        <taxon>Brassicales</taxon>
        <taxon>Brassicaceae</taxon>
        <taxon>Brassiceae</taxon>
        <taxon>Brassica</taxon>
    </lineage>
</organism>